<feature type="transmembrane region" description="Helical" evidence="7">
    <location>
        <begin position="128"/>
        <end position="147"/>
    </location>
</feature>
<dbReference type="Proteomes" id="UP000236893">
    <property type="component" value="Unassembled WGS sequence"/>
</dbReference>
<evidence type="ECO:0000256" key="7">
    <source>
        <dbReference type="SAM" id="Phobius"/>
    </source>
</evidence>
<comment type="subcellular location">
    <subcellularLocation>
        <location evidence="1">Membrane</location>
        <topology evidence="1">Multi-pass membrane protein</topology>
    </subcellularLocation>
</comment>
<gene>
    <name evidence="9" type="ORF">C3K47_00185</name>
</gene>
<evidence type="ECO:0000256" key="3">
    <source>
        <dbReference type="ARBA" id="ARBA00022679"/>
    </source>
</evidence>
<proteinExistence type="predicted"/>
<protein>
    <recommendedName>
        <fullName evidence="8">Wax synthase domain-containing protein</fullName>
    </recommendedName>
</protein>
<feature type="transmembrane region" description="Helical" evidence="7">
    <location>
        <begin position="64"/>
        <end position="81"/>
    </location>
</feature>
<dbReference type="EMBL" id="PQVF01000001">
    <property type="protein sequence ID" value="POY38957.1"/>
    <property type="molecule type" value="Genomic_DNA"/>
</dbReference>
<organism evidence="9 10">
    <name type="scientific">Solitalea longa</name>
    <dbReference type="NCBI Taxonomy" id="2079460"/>
    <lineage>
        <taxon>Bacteria</taxon>
        <taxon>Pseudomonadati</taxon>
        <taxon>Bacteroidota</taxon>
        <taxon>Sphingobacteriia</taxon>
        <taxon>Sphingobacteriales</taxon>
        <taxon>Sphingobacteriaceae</taxon>
        <taxon>Solitalea</taxon>
    </lineage>
</organism>
<feature type="transmembrane region" description="Helical" evidence="7">
    <location>
        <begin position="292"/>
        <end position="310"/>
    </location>
</feature>
<keyword evidence="6 7" id="KW-0472">Membrane</keyword>
<dbReference type="InterPro" id="IPR032805">
    <property type="entry name" value="Wax_synthase_dom"/>
</dbReference>
<keyword evidence="10" id="KW-1185">Reference proteome</keyword>
<evidence type="ECO:0000259" key="8">
    <source>
        <dbReference type="Pfam" id="PF13813"/>
    </source>
</evidence>
<feature type="domain" description="Wax synthase" evidence="8">
    <location>
        <begin position="193"/>
        <end position="256"/>
    </location>
</feature>
<feature type="transmembrane region" description="Helical" evidence="7">
    <location>
        <begin position="159"/>
        <end position="185"/>
    </location>
</feature>
<dbReference type="Pfam" id="PF13813">
    <property type="entry name" value="MBOAT_2"/>
    <property type="match status" value="1"/>
</dbReference>
<evidence type="ECO:0000256" key="5">
    <source>
        <dbReference type="ARBA" id="ARBA00022989"/>
    </source>
</evidence>
<evidence type="ECO:0000256" key="4">
    <source>
        <dbReference type="ARBA" id="ARBA00022692"/>
    </source>
</evidence>
<feature type="transmembrane region" description="Helical" evidence="7">
    <location>
        <begin position="93"/>
        <end position="108"/>
    </location>
</feature>
<keyword evidence="3" id="KW-0808">Transferase</keyword>
<feature type="transmembrane region" description="Helical" evidence="7">
    <location>
        <begin position="12"/>
        <end position="30"/>
    </location>
</feature>
<dbReference type="InterPro" id="IPR044851">
    <property type="entry name" value="Wax_synthase"/>
</dbReference>
<evidence type="ECO:0000256" key="6">
    <source>
        <dbReference type="ARBA" id="ARBA00023136"/>
    </source>
</evidence>
<accession>A0A2S5A9M7</accession>
<dbReference type="PANTHER" id="PTHR31595:SF57">
    <property type="entry name" value="OS04G0481900 PROTEIN"/>
    <property type="match status" value="1"/>
</dbReference>
<evidence type="ECO:0000256" key="1">
    <source>
        <dbReference type="ARBA" id="ARBA00004141"/>
    </source>
</evidence>
<reference evidence="9 10" key="1">
    <citation type="submission" date="2018-01" db="EMBL/GenBank/DDBJ databases">
        <authorList>
            <person name="Gaut B.S."/>
            <person name="Morton B.R."/>
            <person name="Clegg M.T."/>
            <person name="Duvall M.R."/>
        </authorList>
    </citation>
    <scope>NUCLEOTIDE SEQUENCE [LARGE SCALE GENOMIC DNA]</scope>
    <source>
        <strain evidence="9 10">HR-AV</strain>
    </source>
</reference>
<evidence type="ECO:0000313" key="9">
    <source>
        <dbReference type="EMBL" id="POY38957.1"/>
    </source>
</evidence>
<keyword evidence="4 7" id="KW-0812">Transmembrane</keyword>
<name>A0A2S5A9M7_9SPHI</name>
<comment type="caution">
    <text evidence="9">The sequence shown here is derived from an EMBL/GenBank/DDBJ whole genome shotgun (WGS) entry which is preliminary data.</text>
</comment>
<evidence type="ECO:0000256" key="2">
    <source>
        <dbReference type="ARBA" id="ARBA00005179"/>
    </source>
</evidence>
<dbReference type="OrthoDB" id="2677128at2"/>
<dbReference type="GO" id="GO:0008374">
    <property type="term" value="F:O-acyltransferase activity"/>
    <property type="evidence" value="ECO:0007669"/>
    <property type="project" value="InterPro"/>
</dbReference>
<evidence type="ECO:0000313" key="10">
    <source>
        <dbReference type="Proteomes" id="UP000236893"/>
    </source>
</evidence>
<dbReference type="GO" id="GO:0006629">
    <property type="term" value="P:lipid metabolic process"/>
    <property type="evidence" value="ECO:0007669"/>
    <property type="project" value="InterPro"/>
</dbReference>
<dbReference type="AlphaFoldDB" id="A0A2S5A9M7"/>
<dbReference type="RefSeq" id="WP_103787059.1">
    <property type="nucleotide sequence ID" value="NZ_PQVF01000001.1"/>
</dbReference>
<feature type="transmembrane region" description="Helical" evidence="7">
    <location>
        <begin position="37"/>
        <end position="58"/>
    </location>
</feature>
<dbReference type="PANTHER" id="PTHR31595">
    <property type="entry name" value="LONG-CHAIN-ALCOHOL O-FATTY-ACYLTRANSFERASE 3-RELATED"/>
    <property type="match status" value="1"/>
</dbReference>
<dbReference type="GO" id="GO:0016020">
    <property type="term" value="C:membrane"/>
    <property type="evidence" value="ECO:0007669"/>
    <property type="project" value="UniProtKB-SubCell"/>
</dbReference>
<sequence length="326" mass="37215">METFLPNLEQSYKIVFFFFISVLIIGTFITRLKNGSFSVFLSWLLFFLGGGATLYFVLFERNGFRMLVLIPMLLLCMKVIVTCTTYKDQTKKLALHKWLVFALGWFGMRPKLFETLGKGSLSEALKLIFDGFLRVVIGFSLLLLSRFVANLGNSEHLKFLYTVLTFAGLSFILHFGILTISAGVWRCFGINTQKLFKEPLKSRSLAEFWSKRWNIAFSEMTSIAVYRPLVVNLGRKCALVTSFLFSGFLHELAITVPAGAGFGLPTIYFLLQAIAIIIEGEIKRLSIFKNQFIAKLWVFSWLILPIQLLFPPEFIRVIIWPIIGVH</sequence>
<comment type="pathway">
    <text evidence="2">Secondary metabolite biosynthesis.</text>
</comment>
<keyword evidence="5 7" id="KW-1133">Transmembrane helix</keyword>
<feature type="transmembrane region" description="Helical" evidence="7">
    <location>
        <begin position="252"/>
        <end position="271"/>
    </location>
</feature>